<reference evidence="6" key="1">
    <citation type="submission" date="2021-01" db="UniProtKB">
        <authorList>
            <consortium name="EnsemblMetazoa"/>
        </authorList>
    </citation>
    <scope>IDENTIFICATION</scope>
</reference>
<dbReference type="GO" id="GO:0060287">
    <property type="term" value="P:epithelial cilium movement involved in determination of left/right asymmetry"/>
    <property type="evidence" value="ECO:0007669"/>
    <property type="project" value="TreeGrafter"/>
</dbReference>
<dbReference type="Pfam" id="PF24161">
    <property type="entry name" value="CCDC39"/>
    <property type="match status" value="1"/>
</dbReference>
<evidence type="ECO:0000313" key="6">
    <source>
        <dbReference type="EnsemblMetazoa" id="XP_001601686"/>
    </source>
</evidence>
<dbReference type="FunCoup" id="A0A7M7G2V7">
    <property type="interactions" value="118"/>
</dbReference>
<dbReference type="GO" id="GO:0005576">
    <property type="term" value="C:extracellular region"/>
    <property type="evidence" value="ECO:0007669"/>
    <property type="project" value="GOC"/>
</dbReference>
<evidence type="ECO:0000256" key="5">
    <source>
        <dbReference type="SAM" id="Coils"/>
    </source>
</evidence>
<dbReference type="OrthoDB" id="420518at2759"/>
<name>A0A7M7G2V7_NASVI</name>
<dbReference type="InParanoid" id="A0A7M7G2V7"/>
<dbReference type="InterPro" id="IPR033290">
    <property type="entry name" value="CCDC39"/>
</dbReference>
<dbReference type="OMA" id="ACDRISI"/>
<accession>A0A7M7G2V7</accession>
<feature type="coiled-coil region" evidence="5">
    <location>
        <begin position="272"/>
        <end position="404"/>
    </location>
</feature>
<organism evidence="6 7">
    <name type="scientific">Nasonia vitripennis</name>
    <name type="common">Parasitic wasp</name>
    <dbReference type="NCBI Taxonomy" id="7425"/>
    <lineage>
        <taxon>Eukaryota</taxon>
        <taxon>Metazoa</taxon>
        <taxon>Ecdysozoa</taxon>
        <taxon>Arthropoda</taxon>
        <taxon>Hexapoda</taxon>
        <taxon>Insecta</taxon>
        <taxon>Pterygota</taxon>
        <taxon>Neoptera</taxon>
        <taxon>Endopterygota</taxon>
        <taxon>Hymenoptera</taxon>
        <taxon>Apocrita</taxon>
        <taxon>Proctotrupomorpha</taxon>
        <taxon>Chalcidoidea</taxon>
        <taxon>Pteromalidae</taxon>
        <taxon>Pteromalinae</taxon>
        <taxon>Nasonia</taxon>
    </lineage>
</organism>
<dbReference type="PANTHER" id="PTHR18962">
    <property type="entry name" value="COILED-COIL DOMAIN-CONTAINING PROTEIN 39"/>
    <property type="match status" value="1"/>
</dbReference>
<evidence type="ECO:0000256" key="3">
    <source>
        <dbReference type="ARBA" id="ARBA00023054"/>
    </source>
</evidence>
<dbReference type="GO" id="GO:0005930">
    <property type="term" value="C:axoneme"/>
    <property type="evidence" value="ECO:0007669"/>
    <property type="project" value="InterPro"/>
</dbReference>
<protein>
    <recommendedName>
        <fullName evidence="2">Coiled-coil domain-containing protein 39</fullName>
    </recommendedName>
</protein>
<feature type="coiled-coil region" evidence="5">
    <location>
        <begin position="430"/>
        <end position="564"/>
    </location>
</feature>
<dbReference type="GO" id="GO:0036159">
    <property type="term" value="P:inner dynein arm assembly"/>
    <property type="evidence" value="ECO:0007669"/>
    <property type="project" value="InterPro"/>
</dbReference>
<comment type="similarity">
    <text evidence="1">Belongs to the CCDC39 family.</text>
</comment>
<dbReference type="EnsemblMetazoa" id="XM_001601636">
    <property type="protein sequence ID" value="XP_001601686"/>
    <property type="gene ID" value="LOC100117449"/>
</dbReference>
<feature type="coiled-coil region" evidence="5">
    <location>
        <begin position="735"/>
        <end position="814"/>
    </location>
</feature>
<evidence type="ECO:0000256" key="2">
    <source>
        <dbReference type="ARBA" id="ARBA00016725"/>
    </source>
</evidence>
<sequence length="955" mass="112317">MVNAIEEVFNDLGWSDGFRMPIANEENKRLEKEIEHKTRKRAALKSQLETTLERIEDIRKHASDIRQEQSQNQRLLAAHSAQVETENQLYRQAQADESRLARQIRQYERQARDTAEKIVTLQQNVSRMSKKLDATKKNIQLDKDRLLEWEERLNKKEERNMVIEQFVRSDEKTFKKIELERQALSEKAELYRQSVIKAVGDVDELELALDRTARLYSQAVKDRRQLMNQWSQSVQVLTQRDKSIHDALQEINLLREMAKGRMDACQEAERFLAIQETENKELEHGTKQLEKELGLRREERLKLTEMIDAYSIQVHAQKKQLQELARRTQETRANLRRKRAEVEEKRSRLQDCKKRLDDLKETLQRIEGQKMSIEERTAQLQDMLEKEEKRKATIAKEIKRQQTLILRATTRVSELEGERKLLLLRQQTEAKTWEQLLAEQAREERSLREKKDGVYRTDVELQKSEMRLQNVLGQERDKDELESKRKRLKQLQRTVKEKSETVKTMQAQLAQVENEVRRMTSSMASNSEELQRVRSKQQELLALIEGGEKQLKQARSNYEERKVEESILELKLKQANKVVLKVDDRLYDLEKYSIQMEAAMQERRSEIKVQKESLNLQRRVVLTDCEELRKTIAERRSRIQQLQARYDIQVAALGSNHEDGAPLTAAYLMIQSAQERYLLQERGDRLDRTIRKAEQEIRSMENTLRLVKLCNDKYKSSLSLVDEDGPEKSEQRRLGEELYEALDSLRQRRQALERAQDDYKRMGDNCEQLEKDIERLKDEKESKRQAVSDLERQITDQREKISRADKKLRKLLKDIQNKCLCAEDSTILLQERDLAVRELQEQNTLALQRITEFTIRHLEAEAYVKKLLAERNIELPCTYYLLRQQATPTSSSRCDSVSSTCTAKTCSRTQQQQAASAREGLVLARSVLLQFDPGLESPKSSKSTVFSSRRILKKK</sequence>
<keyword evidence="3 5" id="KW-0175">Coiled coil</keyword>
<feature type="coiled-coil region" evidence="5">
    <location>
        <begin position="20"/>
        <end position="194"/>
    </location>
</feature>
<dbReference type="GO" id="GO:0060285">
    <property type="term" value="P:cilium-dependent cell motility"/>
    <property type="evidence" value="ECO:0007669"/>
    <property type="project" value="TreeGrafter"/>
</dbReference>
<dbReference type="AlphaFoldDB" id="A0A7M7G2V7"/>
<proteinExistence type="inferred from homology"/>
<dbReference type="PANTHER" id="PTHR18962:SF0">
    <property type="entry name" value="COILED-COIL DOMAIN-CONTAINING PROTEIN 39"/>
    <property type="match status" value="1"/>
</dbReference>
<evidence type="ECO:0000256" key="1">
    <source>
        <dbReference type="ARBA" id="ARBA00005805"/>
    </source>
</evidence>
<gene>
    <name evidence="6" type="primary">100117449</name>
</gene>
<dbReference type="SMR" id="A0A7M7G2V7"/>
<feature type="coiled-coil region" evidence="5">
    <location>
        <begin position="683"/>
        <end position="710"/>
    </location>
</feature>
<dbReference type="KEGG" id="nvi:100117449"/>
<dbReference type="Proteomes" id="UP000002358">
    <property type="component" value="Chromosome 2"/>
</dbReference>
<keyword evidence="7" id="KW-1185">Reference proteome</keyword>
<evidence type="ECO:0000256" key="4">
    <source>
        <dbReference type="ARBA" id="ARBA00045182"/>
    </source>
</evidence>
<evidence type="ECO:0000313" key="7">
    <source>
        <dbReference type="Proteomes" id="UP000002358"/>
    </source>
</evidence>
<comment type="function">
    <text evidence="4">Required for assembly of dynein regulatory complex (DRC) and inner dynein arm (IDA) complexes, which are responsible for ciliary beat regulation, thereby playing a central role in motility in cilia and flagella. Probably acts together with CCDC40 to form a molecular ruler that determines the 96 nanometer (nm) repeat length and arrangements of components in cilia and flagella. Not required for outer dynein arm complexes assembly.</text>
</comment>